<dbReference type="Proteomes" id="UP000245252">
    <property type="component" value="Unassembled WGS sequence"/>
</dbReference>
<sequence>MNRPVFYEGGGFRVTETLLRTPRKTYALERVEYVSVQRPLVLFVGLPAAGLIGFTFGFWRYLHLSEAVTLVAVSACAIAASLVFGVLRVHSLALRDDEVAMSFGPVARLRSVRAAVERAMIWRQGGDA</sequence>
<comment type="caution">
    <text evidence="2">The sequence shown here is derived from an EMBL/GenBank/DDBJ whole genome shotgun (WGS) entry which is preliminary data.</text>
</comment>
<feature type="transmembrane region" description="Helical" evidence="1">
    <location>
        <begin position="67"/>
        <end position="87"/>
    </location>
</feature>
<evidence type="ECO:0000313" key="2">
    <source>
        <dbReference type="EMBL" id="PWE55005.1"/>
    </source>
</evidence>
<keyword evidence="1" id="KW-1133">Transmembrane helix</keyword>
<organism evidence="2 3">
    <name type="scientific">Metarhizobium album</name>
    <dbReference type="NCBI Taxonomy" id="2182425"/>
    <lineage>
        <taxon>Bacteria</taxon>
        <taxon>Pseudomonadati</taxon>
        <taxon>Pseudomonadota</taxon>
        <taxon>Alphaproteobacteria</taxon>
        <taxon>Hyphomicrobiales</taxon>
        <taxon>Rhizobiaceae</taxon>
        <taxon>Metarhizobium</taxon>
    </lineage>
</organism>
<name>A0A2U2DNW5_9HYPH</name>
<dbReference type="EMBL" id="QFBC01000007">
    <property type="protein sequence ID" value="PWE55005.1"/>
    <property type="molecule type" value="Genomic_DNA"/>
</dbReference>
<dbReference type="RefSeq" id="WP_109459303.1">
    <property type="nucleotide sequence ID" value="NZ_QFBC01000007.1"/>
</dbReference>
<protein>
    <submittedName>
        <fullName evidence="2">Uncharacterized protein</fullName>
    </submittedName>
</protein>
<feature type="transmembrane region" description="Helical" evidence="1">
    <location>
        <begin position="40"/>
        <end position="61"/>
    </location>
</feature>
<dbReference type="OrthoDB" id="9839528at2"/>
<reference evidence="2 3" key="1">
    <citation type="submission" date="2018-05" db="EMBL/GenBank/DDBJ databases">
        <title>The draft genome of strain NS-104.</title>
        <authorList>
            <person name="Hang P."/>
            <person name="Jiang J."/>
        </authorList>
    </citation>
    <scope>NUCLEOTIDE SEQUENCE [LARGE SCALE GENOMIC DNA]</scope>
    <source>
        <strain evidence="2 3">NS-104</strain>
    </source>
</reference>
<evidence type="ECO:0000313" key="3">
    <source>
        <dbReference type="Proteomes" id="UP000245252"/>
    </source>
</evidence>
<keyword evidence="3" id="KW-1185">Reference proteome</keyword>
<accession>A0A2U2DNW5</accession>
<keyword evidence="1" id="KW-0812">Transmembrane</keyword>
<keyword evidence="1" id="KW-0472">Membrane</keyword>
<proteinExistence type="predicted"/>
<gene>
    <name evidence="2" type="ORF">DEM27_16240</name>
</gene>
<dbReference type="AlphaFoldDB" id="A0A2U2DNW5"/>
<evidence type="ECO:0000256" key="1">
    <source>
        <dbReference type="SAM" id="Phobius"/>
    </source>
</evidence>